<accession>A0A2K2DCD9</accession>
<keyword evidence="4" id="KW-1185">Reference proteome</keyword>
<feature type="compositionally biased region" description="Basic and acidic residues" evidence="1">
    <location>
        <begin position="83"/>
        <end position="107"/>
    </location>
</feature>
<dbReference type="AntiFam" id="ANF00095">
    <property type="entry name" value="Shadow ORF (opposite ABC transporters)"/>
</dbReference>
<reference evidence="3" key="3">
    <citation type="submission" date="2018-08" db="UniProtKB">
        <authorList>
            <consortium name="EnsemblPlants"/>
        </authorList>
    </citation>
    <scope>IDENTIFICATION</scope>
    <source>
        <strain evidence="3">cv. Bd21</strain>
    </source>
</reference>
<feature type="compositionally biased region" description="Acidic residues" evidence="1">
    <location>
        <begin position="71"/>
        <end position="82"/>
    </location>
</feature>
<reference evidence="2" key="2">
    <citation type="submission" date="2017-06" db="EMBL/GenBank/DDBJ databases">
        <title>WGS assembly of Brachypodium distachyon.</title>
        <authorList>
            <consortium name="The International Brachypodium Initiative"/>
            <person name="Lucas S."/>
            <person name="Harmon-Smith M."/>
            <person name="Lail K."/>
            <person name="Tice H."/>
            <person name="Grimwood J."/>
            <person name="Bruce D."/>
            <person name="Barry K."/>
            <person name="Shu S."/>
            <person name="Lindquist E."/>
            <person name="Wang M."/>
            <person name="Pitluck S."/>
            <person name="Vogel J.P."/>
            <person name="Garvin D.F."/>
            <person name="Mockler T.C."/>
            <person name="Schmutz J."/>
            <person name="Rokhsar D."/>
            <person name="Bevan M.W."/>
        </authorList>
    </citation>
    <scope>NUCLEOTIDE SEQUENCE</scope>
    <source>
        <strain evidence="2">Bd21</strain>
    </source>
</reference>
<gene>
    <name evidence="2" type="ORF">BRADI_2g37631v3</name>
</gene>
<feature type="region of interest" description="Disordered" evidence="1">
    <location>
        <begin position="1"/>
        <end position="22"/>
    </location>
</feature>
<feature type="region of interest" description="Disordered" evidence="1">
    <location>
        <begin position="67"/>
        <end position="163"/>
    </location>
</feature>
<feature type="compositionally biased region" description="Acidic residues" evidence="1">
    <location>
        <begin position="132"/>
        <end position="145"/>
    </location>
</feature>
<dbReference type="OrthoDB" id="10322616at2759"/>
<name>A0A2K2DCD9_BRADI</name>
<feature type="region of interest" description="Disordered" evidence="1">
    <location>
        <begin position="188"/>
        <end position="207"/>
    </location>
</feature>
<dbReference type="AlphaFoldDB" id="A0A2K2DCD9"/>
<proteinExistence type="predicted"/>
<evidence type="ECO:0000256" key="1">
    <source>
        <dbReference type="SAM" id="MobiDB-lite"/>
    </source>
</evidence>
<dbReference type="Gramene" id="PNT71941">
    <property type="protein sequence ID" value="PNT71941"/>
    <property type="gene ID" value="BRADI_2g37631v3"/>
</dbReference>
<protein>
    <submittedName>
        <fullName evidence="2 3">Uncharacterized protein</fullName>
    </submittedName>
</protein>
<evidence type="ECO:0000313" key="2">
    <source>
        <dbReference type="EMBL" id="PNT71941.1"/>
    </source>
</evidence>
<reference evidence="2 3" key="1">
    <citation type="journal article" date="2010" name="Nature">
        <title>Genome sequencing and analysis of the model grass Brachypodium distachyon.</title>
        <authorList>
            <consortium name="International Brachypodium Initiative"/>
        </authorList>
    </citation>
    <scope>NUCLEOTIDE SEQUENCE [LARGE SCALE GENOMIC DNA]</scope>
    <source>
        <strain evidence="2 3">Bd21</strain>
    </source>
</reference>
<dbReference type="Proteomes" id="UP000008810">
    <property type="component" value="Chromosome 2"/>
</dbReference>
<feature type="region of interest" description="Disordered" evidence="1">
    <location>
        <begin position="612"/>
        <end position="649"/>
    </location>
</feature>
<evidence type="ECO:0000313" key="3">
    <source>
        <dbReference type="EnsemblPlants" id="PNT71941"/>
    </source>
</evidence>
<organism evidence="2">
    <name type="scientific">Brachypodium distachyon</name>
    <name type="common">Purple false brome</name>
    <name type="synonym">Trachynia distachya</name>
    <dbReference type="NCBI Taxonomy" id="15368"/>
    <lineage>
        <taxon>Eukaryota</taxon>
        <taxon>Viridiplantae</taxon>
        <taxon>Streptophyta</taxon>
        <taxon>Embryophyta</taxon>
        <taxon>Tracheophyta</taxon>
        <taxon>Spermatophyta</taxon>
        <taxon>Magnoliopsida</taxon>
        <taxon>Liliopsida</taxon>
        <taxon>Poales</taxon>
        <taxon>Poaceae</taxon>
        <taxon>BOP clade</taxon>
        <taxon>Pooideae</taxon>
        <taxon>Stipodae</taxon>
        <taxon>Brachypodieae</taxon>
        <taxon>Brachypodium</taxon>
    </lineage>
</organism>
<feature type="compositionally biased region" description="Polar residues" evidence="1">
    <location>
        <begin position="1"/>
        <end position="12"/>
    </location>
</feature>
<feature type="compositionally biased region" description="Basic and acidic residues" evidence="1">
    <location>
        <begin position="188"/>
        <end position="202"/>
    </location>
</feature>
<dbReference type="EnsemblPlants" id="PNT71941">
    <property type="protein sequence ID" value="PNT71941"/>
    <property type="gene ID" value="BRADI_2g37631v3"/>
</dbReference>
<evidence type="ECO:0000313" key="4">
    <source>
        <dbReference type="Proteomes" id="UP000008810"/>
    </source>
</evidence>
<dbReference type="InParanoid" id="A0A2K2DCD9"/>
<feature type="region of interest" description="Disordered" evidence="1">
    <location>
        <begin position="346"/>
        <end position="367"/>
    </location>
</feature>
<dbReference type="EMBL" id="CM000881">
    <property type="protein sequence ID" value="PNT71941.1"/>
    <property type="molecule type" value="Genomic_DNA"/>
</dbReference>
<feature type="region of interest" description="Disordered" evidence="1">
    <location>
        <begin position="213"/>
        <end position="236"/>
    </location>
</feature>
<sequence length="649" mass="68949">MRQHVSAGSNASMRRELGPQRVPNGAEHLHLHRLRQSPNGGPVEHLHHGLVRVLDERDVMEPDPVIRDPVAVDEEPGEEQEVCQDRHNHRVAEHDVRHDGREERDEAAPGPERSEDDEGEEAEGRRAAGQPDGEEGGDGEGEREDDERREGDDGVGQHVGGAAVGVVRRLPEVDVALLDEHRQRVGADVEHGGHPHGEEPHTLLDPLGRVVEPEEDRRQDEAGHHDRRQPHPEELRQAARTSIASGFAYVGTDDDGDDVVVDEDEVLPATSLPRKTLSAMACSSDMGVAALLAGTTSELCAACHVALNSASGDDPWGSWRSSSRMVSSANSAGFSLSGIGSPYSEKKGFNPAGLPAPPTGEQHELVQNRQDPRTRLMDRHHDHTPALRDVPQHLDHHERAGGVQPGGRLVEEEEDRVVDDVDPDGHAAALPAGHPAVGLVADDGVRGPRQAQLVDQGVHAGPLLGFGQGAREAELGGELERLPDGEHRVEEVVLHHVGGDGPQAAAVERLAVEGDGAVEAVTGDAAGERVEQGGFPRAAGPHDREELAADCGAGDAGEEGLRVRGRRERGREGGVRGGGQAVAAAGREEMAGGAPGLLDAVGEVREGQHVRHRWEGSRRRRGSRVRDVDGDVAAGGRHGDVGASLGVSG</sequence>